<accession>A0A1J4JWU5</accession>
<organism evidence="3 4">
    <name type="scientific">Tritrichomonas foetus</name>
    <dbReference type="NCBI Taxonomy" id="1144522"/>
    <lineage>
        <taxon>Eukaryota</taxon>
        <taxon>Metamonada</taxon>
        <taxon>Parabasalia</taxon>
        <taxon>Tritrichomonadida</taxon>
        <taxon>Tritrichomonadidae</taxon>
        <taxon>Tritrichomonas</taxon>
    </lineage>
</organism>
<dbReference type="Proteomes" id="UP000179807">
    <property type="component" value="Unassembled WGS sequence"/>
</dbReference>
<comment type="caution">
    <text evidence="3">The sequence shown here is derived from an EMBL/GenBank/DDBJ whole genome shotgun (WGS) entry which is preliminary data.</text>
</comment>
<dbReference type="EMBL" id="MLAK01000827">
    <property type="protein sequence ID" value="OHT03475.1"/>
    <property type="molecule type" value="Genomic_DNA"/>
</dbReference>
<dbReference type="VEuPathDB" id="TrichDB:TRFO_06740"/>
<reference evidence="3" key="1">
    <citation type="submission" date="2016-10" db="EMBL/GenBank/DDBJ databases">
        <authorList>
            <person name="Benchimol M."/>
            <person name="Almeida L.G."/>
            <person name="Vasconcelos A.T."/>
            <person name="Perreira-Neves A."/>
            <person name="Rosa I.A."/>
            <person name="Tasca T."/>
            <person name="Bogo M.R."/>
            <person name="de Souza W."/>
        </authorList>
    </citation>
    <scope>NUCLEOTIDE SEQUENCE [LARGE SCALE GENOMIC DNA]</scope>
    <source>
        <strain evidence="3">K</strain>
    </source>
</reference>
<gene>
    <name evidence="3" type="ORF">TRFO_06740</name>
</gene>
<sequence>MLYQKSCTFKKAKYSILNMSISGFNKTNSIDRDEIIDDMQAKIGELLKVNQDLCTAKNQIEVLKDQLIQQQKEFQIEKTSLQQEIEICQKKISQNEGHISELQIENENLSLENSNLKEQYQNLEEKFAKFQKDSIESKKSEIEQTQKSFLEQSNAKDSHIAQLNAEIKELKDKNENSSDVIEEQTSKINELKDEKEINEKKIETLNQEKSQINNELSNSKKAQEKIEKELEVSLENEKKLSSEVEVLSRQNSQLEVELSTKTNKIEEIQKILGVYQSIEPKIKSPEELKAVIIKRAQIFDALKHKYQKLHKNHLITLRQFREQAQAIEGAANDLSDVQENALNMQKQIEEDQDIISKLKLRNEKLEFIKTLNKTMIKANTLLMKRVSTIEVTVNPDNETPSFRSLMIAFIMAKRWKGLIGFENKAYEKDPRNWWWLVPTKSLFDSTIAKINAQFELCESLKNEISQQNEEISNLHEKEKTNLLDMEHIKEQISIKCQESQSMQEEIENLKNQVESMVNREDLEIVVQKYQELKERYKTTKGIVIQQNESIEALSEQVQKLEQEKKVQHNRLKLSARSNEQIKQRLTTAHDQIGQLQVELDYKERAHLALERHINRGQIIESRLISNCMSLANQNNREIIYMKPDFQKCQDGDIKSKLTEMSENLVTNVY</sequence>
<keyword evidence="4" id="KW-1185">Reference proteome</keyword>
<evidence type="ECO:0000313" key="4">
    <source>
        <dbReference type="Proteomes" id="UP000179807"/>
    </source>
</evidence>
<evidence type="ECO:0000313" key="3">
    <source>
        <dbReference type="EMBL" id="OHT03475.1"/>
    </source>
</evidence>
<feature type="coiled-coil region" evidence="2">
    <location>
        <begin position="450"/>
        <end position="598"/>
    </location>
</feature>
<dbReference type="GO" id="GO:0005856">
    <property type="term" value="C:cytoskeleton"/>
    <property type="evidence" value="ECO:0007669"/>
    <property type="project" value="TreeGrafter"/>
</dbReference>
<dbReference type="AlphaFoldDB" id="A0A1J4JWU5"/>
<dbReference type="GeneID" id="94827976"/>
<evidence type="ECO:0000256" key="1">
    <source>
        <dbReference type="ARBA" id="ARBA00023054"/>
    </source>
</evidence>
<dbReference type="Gene3D" id="1.20.5.1000">
    <property type="entry name" value="arf6 gtpase in complex with a specific effector, jip4"/>
    <property type="match status" value="1"/>
</dbReference>
<dbReference type="RefSeq" id="XP_068356611.1">
    <property type="nucleotide sequence ID" value="XM_068493272.1"/>
</dbReference>
<evidence type="ECO:0000256" key="2">
    <source>
        <dbReference type="SAM" id="Coils"/>
    </source>
</evidence>
<dbReference type="PANTHER" id="PTHR32083:SF48">
    <property type="entry name" value="TRANS-GOLGI NETWORK-LOCALIZED SYP41-INTERACTING PROTEIN 1"/>
    <property type="match status" value="1"/>
</dbReference>
<name>A0A1J4JWU5_9EUKA</name>
<feature type="coiled-coil region" evidence="2">
    <location>
        <begin position="327"/>
        <end position="354"/>
    </location>
</feature>
<keyword evidence="1 2" id="KW-0175">Coiled coil</keyword>
<protein>
    <submittedName>
        <fullName evidence="3">Uncharacterized protein</fullName>
    </submittedName>
</protein>
<dbReference type="PANTHER" id="PTHR32083">
    <property type="entry name" value="CILIA AND FLAGELLA-ASSOCIATED PROTEIN 58-RELATED"/>
    <property type="match status" value="1"/>
</dbReference>
<feature type="coiled-coil region" evidence="2">
    <location>
        <begin position="64"/>
        <end position="271"/>
    </location>
</feature>
<proteinExistence type="predicted"/>